<dbReference type="InterPro" id="IPR052610">
    <property type="entry name" value="bHLH_transcription_regulator"/>
</dbReference>
<accession>A0ABR0VPR3</accession>
<comment type="caution">
    <text evidence="7">The sequence shown here is derived from an EMBL/GenBank/DDBJ whole genome shotgun (WGS) entry which is preliminary data.</text>
</comment>
<protein>
    <recommendedName>
        <fullName evidence="6">BHLH domain-containing protein</fullName>
    </recommendedName>
</protein>
<evidence type="ECO:0000256" key="4">
    <source>
        <dbReference type="ARBA" id="ARBA00023242"/>
    </source>
</evidence>
<dbReference type="Pfam" id="PF00010">
    <property type="entry name" value="HLH"/>
    <property type="match status" value="1"/>
</dbReference>
<dbReference type="PANTHER" id="PTHR45959">
    <property type="entry name" value="BHLH TRANSCRIPTION FACTOR"/>
    <property type="match status" value="1"/>
</dbReference>
<dbReference type="CDD" id="cd11452">
    <property type="entry name" value="bHLH_AtNAI1_like"/>
    <property type="match status" value="1"/>
</dbReference>
<feature type="domain" description="BHLH" evidence="6">
    <location>
        <begin position="213"/>
        <end position="262"/>
    </location>
</feature>
<proteinExistence type="predicted"/>
<evidence type="ECO:0000313" key="8">
    <source>
        <dbReference type="Proteomes" id="UP001318860"/>
    </source>
</evidence>
<keyword evidence="4" id="KW-0539">Nucleus</keyword>
<evidence type="ECO:0000256" key="2">
    <source>
        <dbReference type="ARBA" id="ARBA00023015"/>
    </source>
</evidence>
<dbReference type="PANTHER" id="PTHR45959:SF2">
    <property type="entry name" value="BHLH TRANSCRIPTION FACTOR"/>
    <property type="match status" value="1"/>
</dbReference>
<evidence type="ECO:0000256" key="1">
    <source>
        <dbReference type="ARBA" id="ARBA00004123"/>
    </source>
</evidence>
<dbReference type="SMART" id="SM00353">
    <property type="entry name" value="HLH"/>
    <property type="match status" value="1"/>
</dbReference>
<comment type="subcellular location">
    <subcellularLocation>
        <location evidence="1">Nucleus</location>
    </subcellularLocation>
</comment>
<sequence>MGQWNEIRSSKEERLTPLGTRPPPPHGVLIQKVLINEHKGAQPKVRAGWAGSRAGRELPALILVLEWMILCSYKEWQAVNSFDDLSSISIASAFSDHFQHHQPNKNSEGQHVLDFTKSGESSQIGENRPLKQIKITNWNINSCKPENMSFYSPPPIINSSGFNNVNPKEEVAWYNNSSTSLTNFSPEPYIVSTGNQNYGAKRIINTNNTTRLISSQDHIIAERKRRERLNQRFIALSALVPGLKKMDKASILGDAIKYMKQLQDKVKTLDQEQSKKRTMESFVFVKKYELYADINENPSSDLITESLPEIGARFCDKDILINIHCQKRKGVLEKIVAEIEKLNLSVVNNSVVTFGDSALNITVVAELFLAQYN</sequence>
<dbReference type="Proteomes" id="UP001318860">
    <property type="component" value="Unassembled WGS sequence"/>
</dbReference>
<dbReference type="InterPro" id="IPR036638">
    <property type="entry name" value="HLH_DNA-bd_sf"/>
</dbReference>
<dbReference type="InterPro" id="IPR011598">
    <property type="entry name" value="bHLH_dom"/>
</dbReference>
<evidence type="ECO:0000256" key="3">
    <source>
        <dbReference type="ARBA" id="ARBA00023163"/>
    </source>
</evidence>
<dbReference type="SUPFAM" id="SSF47459">
    <property type="entry name" value="HLH, helix-loop-helix DNA-binding domain"/>
    <property type="match status" value="1"/>
</dbReference>
<dbReference type="EMBL" id="JABTTQ020000999">
    <property type="protein sequence ID" value="KAK6136957.1"/>
    <property type="molecule type" value="Genomic_DNA"/>
</dbReference>
<dbReference type="PROSITE" id="PS50888">
    <property type="entry name" value="BHLH"/>
    <property type="match status" value="1"/>
</dbReference>
<reference evidence="7 8" key="1">
    <citation type="journal article" date="2021" name="Comput. Struct. Biotechnol. J.">
        <title>De novo genome assembly of the potent medicinal plant Rehmannia glutinosa using nanopore technology.</title>
        <authorList>
            <person name="Ma L."/>
            <person name="Dong C."/>
            <person name="Song C."/>
            <person name="Wang X."/>
            <person name="Zheng X."/>
            <person name="Niu Y."/>
            <person name="Chen S."/>
            <person name="Feng W."/>
        </authorList>
    </citation>
    <scope>NUCLEOTIDE SEQUENCE [LARGE SCALE GENOMIC DNA]</scope>
    <source>
        <strain evidence="7">DH-2019</strain>
    </source>
</reference>
<gene>
    <name evidence="7" type="ORF">DH2020_029302</name>
</gene>
<evidence type="ECO:0000313" key="7">
    <source>
        <dbReference type="EMBL" id="KAK6136957.1"/>
    </source>
</evidence>
<dbReference type="Gene3D" id="4.10.280.10">
    <property type="entry name" value="Helix-loop-helix DNA-binding domain"/>
    <property type="match status" value="1"/>
</dbReference>
<keyword evidence="3" id="KW-0804">Transcription</keyword>
<organism evidence="7 8">
    <name type="scientific">Rehmannia glutinosa</name>
    <name type="common">Chinese foxglove</name>
    <dbReference type="NCBI Taxonomy" id="99300"/>
    <lineage>
        <taxon>Eukaryota</taxon>
        <taxon>Viridiplantae</taxon>
        <taxon>Streptophyta</taxon>
        <taxon>Embryophyta</taxon>
        <taxon>Tracheophyta</taxon>
        <taxon>Spermatophyta</taxon>
        <taxon>Magnoliopsida</taxon>
        <taxon>eudicotyledons</taxon>
        <taxon>Gunneridae</taxon>
        <taxon>Pentapetalae</taxon>
        <taxon>asterids</taxon>
        <taxon>lamiids</taxon>
        <taxon>Lamiales</taxon>
        <taxon>Orobanchaceae</taxon>
        <taxon>Rehmannieae</taxon>
        <taxon>Rehmannia</taxon>
    </lineage>
</organism>
<dbReference type="Pfam" id="PF22754">
    <property type="entry name" value="bHLH-TF_ACT-like_plant"/>
    <property type="match status" value="1"/>
</dbReference>
<name>A0ABR0VPR3_REHGL</name>
<dbReference type="InterPro" id="IPR054502">
    <property type="entry name" value="bHLH-TF_ACT-like_plant"/>
</dbReference>
<evidence type="ECO:0000256" key="5">
    <source>
        <dbReference type="SAM" id="MobiDB-lite"/>
    </source>
</evidence>
<keyword evidence="2" id="KW-0805">Transcription regulation</keyword>
<keyword evidence="8" id="KW-1185">Reference proteome</keyword>
<evidence type="ECO:0000259" key="6">
    <source>
        <dbReference type="PROSITE" id="PS50888"/>
    </source>
</evidence>
<feature type="region of interest" description="Disordered" evidence="5">
    <location>
        <begin position="1"/>
        <end position="26"/>
    </location>
</feature>